<feature type="domain" description="Beta-lactamase class A catalytic" evidence="1">
    <location>
        <begin position="31"/>
        <end position="282"/>
    </location>
</feature>
<name>A0ABP5AAP6_9ACTN</name>
<evidence type="ECO:0000313" key="3">
    <source>
        <dbReference type="Proteomes" id="UP001501612"/>
    </source>
</evidence>
<evidence type="ECO:0000313" key="2">
    <source>
        <dbReference type="EMBL" id="GAA1907602.1"/>
    </source>
</evidence>
<keyword evidence="2" id="KW-0378">Hydrolase</keyword>
<dbReference type="PANTHER" id="PTHR35333:SF3">
    <property type="entry name" value="BETA-LACTAMASE-TYPE TRANSPEPTIDASE FOLD CONTAINING PROTEIN"/>
    <property type="match status" value="1"/>
</dbReference>
<proteinExistence type="predicted"/>
<dbReference type="PANTHER" id="PTHR35333">
    <property type="entry name" value="BETA-LACTAMASE"/>
    <property type="match status" value="1"/>
</dbReference>
<evidence type="ECO:0000259" key="1">
    <source>
        <dbReference type="Pfam" id="PF13354"/>
    </source>
</evidence>
<dbReference type="Pfam" id="PF13354">
    <property type="entry name" value="Beta-lactamase2"/>
    <property type="match status" value="1"/>
</dbReference>
<keyword evidence="3" id="KW-1185">Reference proteome</keyword>
<dbReference type="Proteomes" id="UP001501612">
    <property type="component" value="Unassembled WGS sequence"/>
</dbReference>
<dbReference type="Gene3D" id="3.40.710.10">
    <property type="entry name" value="DD-peptidase/beta-lactamase superfamily"/>
    <property type="match status" value="1"/>
</dbReference>
<protein>
    <submittedName>
        <fullName evidence="2">Serine hydrolase</fullName>
    </submittedName>
</protein>
<reference evidence="3" key="1">
    <citation type="journal article" date="2019" name="Int. J. Syst. Evol. Microbiol.">
        <title>The Global Catalogue of Microorganisms (GCM) 10K type strain sequencing project: providing services to taxonomists for standard genome sequencing and annotation.</title>
        <authorList>
            <consortium name="The Broad Institute Genomics Platform"/>
            <consortium name="The Broad Institute Genome Sequencing Center for Infectious Disease"/>
            <person name="Wu L."/>
            <person name="Ma J."/>
        </authorList>
    </citation>
    <scope>NUCLEOTIDE SEQUENCE [LARGE SCALE GENOMIC DNA]</scope>
    <source>
        <strain evidence="3">JCM 14046</strain>
    </source>
</reference>
<dbReference type="GO" id="GO:0016787">
    <property type="term" value="F:hydrolase activity"/>
    <property type="evidence" value="ECO:0007669"/>
    <property type="project" value="UniProtKB-KW"/>
</dbReference>
<organism evidence="2 3">
    <name type="scientific">Nocardioides lentus</name>
    <dbReference type="NCBI Taxonomy" id="338077"/>
    <lineage>
        <taxon>Bacteria</taxon>
        <taxon>Bacillati</taxon>
        <taxon>Actinomycetota</taxon>
        <taxon>Actinomycetes</taxon>
        <taxon>Propionibacteriales</taxon>
        <taxon>Nocardioidaceae</taxon>
        <taxon>Nocardioides</taxon>
    </lineage>
</organism>
<dbReference type="RefSeq" id="WP_344003404.1">
    <property type="nucleotide sequence ID" value="NZ_BAAAMY010000001.1"/>
</dbReference>
<accession>A0ABP5AAP6</accession>
<dbReference type="EMBL" id="BAAAMY010000001">
    <property type="protein sequence ID" value="GAA1907602.1"/>
    <property type="molecule type" value="Genomic_DNA"/>
</dbReference>
<sequence>MSALVGSDGPLLAVAQEVAEVWDQAGLGGAFLARHLGSGAETGLDVDRQLPLASLVKLPLALAVLDAAARGALGPRGEAEPVAVDPATATRGRTGTGAFRHPATVALGDLVDSALTVSDNAAADLLLDRVPPATVTATMAGWGVADPAGGGIVVRHRLRDLHDAAAAAAPDEEGALALAVRASTEGGGHAIAMLDVAAANVGSARAVADLLAAVWSDGVATPAVCERVRDAMGRQLTSRRIVPELLTDAVRVASKTGSFLHLRHDAGVVEHGDQQVVVVALTESRVPVAVDPGADAAIGWAARRAFEALRR</sequence>
<dbReference type="InterPro" id="IPR000871">
    <property type="entry name" value="Beta-lactam_class-A"/>
</dbReference>
<dbReference type="InterPro" id="IPR045155">
    <property type="entry name" value="Beta-lactam_cat"/>
</dbReference>
<dbReference type="SUPFAM" id="SSF56601">
    <property type="entry name" value="beta-lactamase/transpeptidase-like"/>
    <property type="match status" value="1"/>
</dbReference>
<comment type="caution">
    <text evidence="2">The sequence shown here is derived from an EMBL/GenBank/DDBJ whole genome shotgun (WGS) entry which is preliminary data.</text>
</comment>
<dbReference type="InterPro" id="IPR012338">
    <property type="entry name" value="Beta-lactam/transpept-like"/>
</dbReference>
<gene>
    <name evidence="2" type="ORF">GCM10009737_05570</name>
</gene>